<dbReference type="InterPro" id="IPR039532">
    <property type="entry name" value="TetR_C_Firmicutes"/>
</dbReference>
<protein>
    <recommendedName>
        <fullName evidence="1">Transcriptional regulator TetR C-terminal Firmicutes type domain-containing protein</fullName>
    </recommendedName>
</protein>
<evidence type="ECO:0000313" key="3">
    <source>
        <dbReference type="Proteomes" id="UP000279909"/>
    </source>
</evidence>
<sequence>MIDNMFRNISNIPNMSNLNIPLEVMTQFISSAHLGVIRYWLNTDMKQTPEEISSMLVQMILKGPLEASGLIKNIMEQK</sequence>
<keyword evidence="3" id="KW-1185">Reference proteome</keyword>
<organism evidence="2 3">
    <name type="scientific">Lysinibacillus halotolerans</name>
    <dbReference type="NCBI Taxonomy" id="1368476"/>
    <lineage>
        <taxon>Bacteria</taxon>
        <taxon>Bacillati</taxon>
        <taxon>Bacillota</taxon>
        <taxon>Bacilli</taxon>
        <taxon>Bacillales</taxon>
        <taxon>Bacillaceae</taxon>
        <taxon>Lysinibacillus</taxon>
    </lineage>
</organism>
<comment type="caution">
    <text evidence="2">The sequence shown here is derived from an EMBL/GenBank/DDBJ whole genome shotgun (WGS) entry which is preliminary data.</text>
</comment>
<proteinExistence type="predicted"/>
<name>A0A3M8H4G0_9BACI</name>
<accession>A0A3M8H4G0</accession>
<gene>
    <name evidence="2" type="ORF">EC501_16025</name>
</gene>
<dbReference type="AlphaFoldDB" id="A0A3M8H4G0"/>
<evidence type="ECO:0000259" key="1">
    <source>
        <dbReference type="Pfam" id="PF14278"/>
    </source>
</evidence>
<feature type="domain" description="Transcriptional regulator TetR C-terminal Firmicutes type" evidence="1">
    <location>
        <begin position="5"/>
        <end position="60"/>
    </location>
</feature>
<dbReference type="Pfam" id="PF14278">
    <property type="entry name" value="TetR_C_8"/>
    <property type="match status" value="1"/>
</dbReference>
<dbReference type="Gene3D" id="1.10.357.10">
    <property type="entry name" value="Tetracycline Repressor, domain 2"/>
    <property type="match status" value="1"/>
</dbReference>
<dbReference type="OrthoDB" id="9810250at2"/>
<dbReference type="Proteomes" id="UP000279909">
    <property type="component" value="Unassembled WGS sequence"/>
</dbReference>
<reference evidence="2 3" key="1">
    <citation type="journal article" date="2014" name="Int. J. Syst. Evol. Microbiol.">
        <title>Lysinibacillus halotolerans sp. nov., isolated from saline-alkaline soil.</title>
        <authorList>
            <person name="Kong D."/>
            <person name="Wang Y."/>
            <person name="Zhao B."/>
            <person name="Li Y."/>
            <person name="Song J."/>
            <person name="Zhai Y."/>
            <person name="Zhang C."/>
            <person name="Wang H."/>
            <person name="Chen X."/>
            <person name="Zhao B."/>
            <person name="Ruan Z."/>
        </authorList>
    </citation>
    <scope>NUCLEOTIDE SEQUENCE [LARGE SCALE GENOMIC DNA]</scope>
    <source>
        <strain evidence="2 3">MCCC 1A12703</strain>
    </source>
</reference>
<evidence type="ECO:0000313" key="2">
    <source>
        <dbReference type="EMBL" id="RNC97317.1"/>
    </source>
</evidence>
<dbReference type="EMBL" id="RHLQ01000054">
    <property type="protein sequence ID" value="RNC97317.1"/>
    <property type="molecule type" value="Genomic_DNA"/>
</dbReference>